<evidence type="ECO:0000313" key="3">
    <source>
        <dbReference type="WBParaSite" id="PDA_v2.g27640.t1"/>
    </source>
</evidence>
<evidence type="ECO:0000313" key="2">
    <source>
        <dbReference type="Proteomes" id="UP000887578"/>
    </source>
</evidence>
<protein>
    <submittedName>
        <fullName evidence="3">Piwi domain-containing protein</fullName>
    </submittedName>
</protein>
<reference evidence="3" key="1">
    <citation type="submission" date="2022-11" db="UniProtKB">
        <authorList>
            <consortium name="WormBaseParasite"/>
        </authorList>
    </citation>
    <scope>IDENTIFICATION</scope>
</reference>
<name>A0A914QJY2_9BILA</name>
<dbReference type="InterPro" id="IPR036397">
    <property type="entry name" value="RNaseH_sf"/>
</dbReference>
<dbReference type="InterPro" id="IPR003165">
    <property type="entry name" value="Piwi"/>
</dbReference>
<sequence>MTHPAGGFGGDDTNLSIIGCSANFGKFSNQFAGLTYKKQKNVNEITNCLYQFFQDALDEFTENRGFSPSNVIIYRIGIAEGLYGKVKKSANSSTQASNQFIVFHSGKASNGKTLKYTVLSMQPVGHCSMDELYRITKELADAASLTQYPVYYPLPICVAKQMVEQCHTTSPKGT</sequence>
<evidence type="ECO:0000259" key="1">
    <source>
        <dbReference type="Pfam" id="PF02171"/>
    </source>
</evidence>
<dbReference type="WBParaSite" id="PDA_v2.g27640.t1">
    <property type="protein sequence ID" value="PDA_v2.g27640.t1"/>
    <property type="gene ID" value="PDA_v2.g27640"/>
</dbReference>
<organism evidence="2 3">
    <name type="scientific">Panagrolaimus davidi</name>
    <dbReference type="NCBI Taxonomy" id="227884"/>
    <lineage>
        <taxon>Eukaryota</taxon>
        <taxon>Metazoa</taxon>
        <taxon>Ecdysozoa</taxon>
        <taxon>Nematoda</taxon>
        <taxon>Chromadorea</taxon>
        <taxon>Rhabditida</taxon>
        <taxon>Tylenchina</taxon>
        <taxon>Panagrolaimomorpha</taxon>
        <taxon>Panagrolaimoidea</taxon>
        <taxon>Panagrolaimidae</taxon>
        <taxon>Panagrolaimus</taxon>
    </lineage>
</organism>
<feature type="domain" description="Piwi" evidence="1">
    <location>
        <begin position="10"/>
        <end position="88"/>
    </location>
</feature>
<dbReference type="InterPro" id="IPR012337">
    <property type="entry name" value="RNaseH-like_sf"/>
</dbReference>
<proteinExistence type="predicted"/>
<keyword evidence="2" id="KW-1185">Reference proteome</keyword>
<dbReference type="AlphaFoldDB" id="A0A914QJY2"/>
<dbReference type="Gene3D" id="3.30.420.10">
    <property type="entry name" value="Ribonuclease H-like superfamily/Ribonuclease H"/>
    <property type="match status" value="1"/>
</dbReference>
<accession>A0A914QJY2</accession>
<dbReference type="Proteomes" id="UP000887578">
    <property type="component" value="Unplaced"/>
</dbReference>
<dbReference type="GO" id="GO:0003676">
    <property type="term" value="F:nucleic acid binding"/>
    <property type="evidence" value="ECO:0007669"/>
    <property type="project" value="InterPro"/>
</dbReference>
<dbReference type="SUPFAM" id="SSF53098">
    <property type="entry name" value="Ribonuclease H-like"/>
    <property type="match status" value="1"/>
</dbReference>
<dbReference type="Pfam" id="PF02171">
    <property type="entry name" value="Piwi"/>
    <property type="match status" value="1"/>
</dbReference>